<comment type="caution">
    <text evidence="3">The sequence shown here is derived from an EMBL/GenBank/DDBJ whole genome shotgun (WGS) entry which is preliminary data.</text>
</comment>
<dbReference type="RefSeq" id="WP_156207285.1">
    <property type="nucleotide sequence ID" value="NZ_WHPN01000374.1"/>
</dbReference>
<feature type="transmembrane region" description="Helical" evidence="2">
    <location>
        <begin position="93"/>
        <end position="121"/>
    </location>
</feature>
<feature type="transmembrane region" description="Helical" evidence="2">
    <location>
        <begin position="52"/>
        <end position="72"/>
    </location>
</feature>
<keyword evidence="4" id="KW-1185">Reference proteome</keyword>
<sequence length="409" mass="40183">MLALRLARGAHPLVQLRRLSVSVAAAGVGFLLLCSLGYAAAHPAEAGDSAVRLLWCALPLAAAVQLATAVARTDPGTRPRGGLASAGLGPVRIALLVAVSTAAACALGSLLALLLFLLLRGDLGGPAAGRTAEFLGAGVDLPFPAVFTLLSAVPVLAGTAAGLSLRPRPAPASVRPAAPAAPADDTSGGGEAVPTPQPPPPAAPPAGLPWGVALIAAGLALGAYATGAAPRPAGPGGAPAGPDHVPPGLVAGWALVAAGLVMVLPSLTRLCGRLLAAGNPGLLRLLAGRVLQEEARRIGHPLGVLCSVIAFAVAAGRLRGLLEPAPVPVFGPLTGVGAALVVLCTAGTVLTVSLEARTARSETTAALRRLGTPAVLLRRAAALRGAAMAAVLLPLSWLVAAAAVLPLTR</sequence>
<reference evidence="3 4" key="1">
    <citation type="submission" date="2019-10" db="EMBL/GenBank/DDBJ databases">
        <title>Streptomyces tenebrisbrunneis sp.nov., an endogenous actinomycete isolated from of Lycium ruthenicum.</title>
        <authorList>
            <person name="Ma L."/>
        </authorList>
    </citation>
    <scope>NUCLEOTIDE SEQUENCE [LARGE SCALE GENOMIC DNA]</scope>
    <source>
        <strain evidence="3 4">TRM 66187</strain>
    </source>
</reference>
<evidence type="ECO:0000256" key="1">
    <source>
        <dbReference type="SAM" id="MobiDB-lite"/>
    </source>
</evidence>
<feature type="transmembrane region" description="Helical" evidence="2">
    <location>
        <begin position="21"/>
        <end position="40"/>
    </location>
</feature>
<evidence type="ECO:0000313" key="3">
    <source>
        <dbReference type="EMBL" id="KAF4406299.1"/>
    </source>
</evidence>
<feature type="transmembrane region" description="Helical" evidence="2">
    <location>
        <begin position="141"/>
        <end position="165"/>
    </location>
</feature>
<proteinExistence type="predicted"/>
<feature type="transmembrane region" description="Helical" evidence="2">
    <location>
        <begin position="330"/>
        <end position="352"/>
    </location>
</feature>
<evidence type="ECO:0000313" key="4">
    <source>
        <dbReference type="Proteomes" id="UP000621266"/>
    </source>
</evidence>
<evidence type="ECO:0008006" key="5">
    <source>
        <dbReference type="Google" id="ProtNLM"/>
    </source>
</evidence>
<keyword evidence="2" id="KW-0812">Transmembrane</keyword>
<feature type="compositionally biased region" description="Pro residues" evidence="1">
    <location>
        <begin position="195"/>
        <end position="204"/>
    </location>
</feature>
<feature type="region of interest" description="Disordered" evidence="1">
    <location>
        <begin position="167"/>
        <end position="204"/>
    </location>
</feature>
<name>A0ABQ7FB35_9ACTN</name>
<keyword evidence="2" id="KW-1133">Transmembrane helix</keyword>
<keyword evidence="2" id="KW-0472">Membrane</keyword>
<accession>A0ABQ7FB35</accession>
<feature type="transmembrane region" description="Helical" evidence="2">
    <location>
        <begin position="386"/>
        <end position="407"/>
    </location>
</feature>
<feature type="transmembrane region" description="Helical" evidence="2">
    <location>
        <begin position="298"/>
        <end position="318"/>
    </location>
</feature>
<organism evidence="3 4">
    <name type="scientific">Streptomyces lycii</name>
    <dbReference type="NCBI Taxonomy" id="2654337"/>
    <lineage>
        <taxon>Bacteria</taxon>
        <taxon>Bacillati</taxon>
        <taxon>Actinomycetota</taxon>
        <taxon>Actinomycetes</taxon>
        <taxon>Kitasatosporales</taxon>
        <taxon>Streptomycetaceae</taxon>
        <taxon>Streptomyces</taxon>
    </lineage>
</organism>
<dbReference type="EMBL" id="WHPN01000374">
    <property type="protein sequence ID" value="KAF4406299.1"/>
    <property type="molecule type" value="Genomic_DNA"/>
</dbReference>
<gene>
    <name evidence="3" type="ORF">GCU69_25700</name>
</gene>
<protein>
    <recommendedName>
        <fullName evidence="5">Integral membrane protein</fullName>
    </recommendedName>
</protein>
<feature type="compositionally biased region" description="Low complexity" evidence="1">
    <location>
        <begin position="171"/>
        <end position="183"/>
    </location>
</feature>
<feature type="transmembrane region" description="Helical" evidence="2">
    <location>
        <begin position="245"/>
        <end position="264"/>
    </location>
</feature>
<dbReference type="Proteomes" id="UP000621266">
    <property type="component" value="Unassembled WGS sequence"/>
</dbReference>
<evidence type="ECO:0000256" key="2">
    <source>
        <dbReference type="SAM" id="Phobius"/>
    </source>
</evidence>
<feature type="transmembrane region" description="Helical" evidence="2">
    <location>
        <begin position="207"/>
        <end position="225"/>
    </location>
</feature>